<dbReference type="SMART" id="SM00028">
    <property type="entry name" value="TPR"/>
    <property type="match status" value="2"/>
</dbReference>
<evidence type="ECO:0000313" key="6">
    <source>
        <dbReference type="EMBL" id="RJP65517.1"/>
    </source>
</evidence>
<keyword evidence="2 3" id="KW-0802">TPR repeat</keyword>
<evidence type="ECO:0000313" key="7">
    <source>
        <dbReference type="Proteomes" id="UP000285961"/>
    </source>
</evidence>
<reference evidence="6 7" key="1">
    <citation type="journal article" date="2017" name="ISME J.">
        <title>Energy and carbon metabolisms in a deep terrestrial subsurface fluid microbial community.</title>
        <authorList>
            <person name="Momper L."/>
            <person name="Jungbluth S.P."/>
            <person name="Lee M.D."/>
            <person name="Amend J.P."/>
        </authorList>
    </citation>
    <scope>NUCLEOTIDE SEQUENCE [LARGE SCALE GENOMIC DNA]</scope>
    <source>
        <strain evidence="6">SURF_17</strain>
    </source>
</reference>
<feature type="repeat" description="TPR" evidence="3">
    <location>
        <begin position="65"/>
        <end position="98"/>
    </location>
</feature>
<gene>
    <name evidence="6" type="ORF">C4532_17445</name>
</gene>
<dbReference type="Gene3D" id="1.25.40.10">
    <property type="entry name" value="Tetratricopeptide repeat domain"/>
    <property type="match status" value="1"/>
</dbReference>
<dbReference type="EMBL" id="QZKI01000125">
    <property type="protein sequence ID" value="RJP65517.1"/>
    <property type="molecule type" value="Genomic_DNA"/>
</dbReference>
<evidence type="ECO:0000256" key="4">
    <source>
        <dbReference type="SAM" id="Phobius"/>
    </source>
</evidence>
<protein>
    <submittedName>
        <fullName evidence="6">Tetratricopeptide repeat protein</fullName>
    </submittedName>
</protein>
<feature type="repeat" description="TPR" evidence="3">
    <location>
        <begin position="99"/>
        <end position="132"/>
    </location>
</feature>
<dbReference type="Pfam" id="PF25068">
    <property type="entry name" value="ARM_TT21_4th"/>
    <property type="match status" value="1"/>
</dbReference>
<dbReference type="Proteomes" id="UP000285961">
    <property type="component" value="Unassembled WGS sequence"/>
</dbReference>
<keyword evidence="1" id="KW-0677">Repeat</keyword>
<evidence type="ECO:0000259" key="5">
    <source>
        <dbReference type="Pfam" id="PF25068"/>
    </source>
</evidence>
<dbReference type="InterPro" id="IPR019734">
    <property type="entry name" value="TPR_rpt"/>
</dbReference>
<sequence>MFIEILIVAAIIGLLFIGPRFENAWVAIAVYGGVIVGMILALWYSGRLSSGIAGFLLGGSGGGKVKETYDLAEKYEVEHRYEDAINVYRRAFEKDKKNPTPRMRLADLYYRLGDYDNCLTYMQEALRLSQTMSDSERCSLMNRIADVHLQHKHDPASAATILKQIIKEFPNSKHALFARERIAEMKKNA</sequence>
<evidence type="ECO:0000256" key="1">
    <source>
        <dbReference type="ARBA" id="ARBA00022737"/>
    </source>
</evidence>
<dbReference type="SUPFAM" id="SSF48452">
    <property type="entry name" value="TPR-like"/>
    <property type="match status" value="1"/>
</dbReference>
<organism evidence="6 7">
    <name type="scientific">Candidatus Abyssobacteria bacterium SURF_17</name>
    <dbReference type="NCBI Taxonomy" id="2093361"/>
    <lineage>
        <taxon>Bacteria</taxon>
        <taxon>Pseudomonadati</taxon>
        <taxon>Candidatus Hydrogenedentota</taxon>
        <taxon>Candidatus Abyssobacteria</taxon>
    </lineage>
</organism>
<keyword evidence="4" id="KW-0472">Membrane</keyword>
<evidence type="ECO:0000256" key="2">
    <source>
        <dbReference type="ARBA" id="ARBA00022803"/>
    </source>
</evidence>
<name>A0A419EQS8_9BACT</name>
<feature type="domain" description="Tetratricopeptide repeat protein 21A/21B fourth ARM" evidence="5">
    <location>
        <begin position="79"/>
        <end position="156"/>
    </location>
</feature>
<dbReference type="AlphaFoldDB" id="A0A419EQS8"/>
<feature type="transmembrane region" description="Helical" evidence="4">
    <location>
        <begin position="24"/>
        <end position="44"/>
    </location>
</feature>
<proteinExistence type="predicted"/>
<evidence type="ECO:0000256" key="3">
    <source>
        <dbReference type="PROSITE-ProRule" id="PRU00339"/>
    </source>
</evidence>
<accession>A0A419EQS8</accession>
<keyword evidence="4" id="KW-1133">Transmembrane helix</keyword>
<keyword evidence="4" id="KW-0812">Transmembrane</keyword>
<comment type="caution">
    <text evidence="6">The sequence shown here is derived from an EMBL/GenBank/DDBJ whole genome shotgun (WGS) entry which is preliminary data.</text>
</comment>
<dbReference type="InterPro" id="IPR056836">
    <property type="entry name" value="ARM_TT21_4th"/>
</dbReference>
<dbReference type="InterPro" id="IPR011990">
    <property type="entry name" value="TPR-like_helical_dom_sf"/>
</dbReference>
<dbReference type="PROSITE" id="PS50005">
    <property type="entry name" value="TPR"/>
    <property type="match status" value="2"/>
</dbReference>